<dbReference type="PANTHER" id="PTHR34293:SF1">
    <property type="entry name" value="HTH-TYPE TRANSCRIPTIONAL REGULATOR TRMBL2"/>
    <property type="match status" value="1"/>
</dbReference>
<feature type="domain" description="Transcription regulator TrmB N-terminal" evidence="1">
    <location>
        <begin position="22"/>
        <end position="92"/>
    </location>
</feature>
<accession>A0A833DS51</accession>
<reference evidence="2" key="1">
    <citation type="journal article" date="2020" name="ISME J.">
        <title>Gammaproteobacteria mediating utilization of methyl-, sulfur- and petroleum organic compounds in deep ocean hydrothermal plumes.</title>
        <authorList>
            <person name="Zhou Z."/>
            <person name="Liu Y."/>
            <person name="Pan J."/>
            <person name="Cron B.R."/>
            <person name="Toner B.M."/>
            <person name="Anantharaman K."/>
            <person name="Breier J.A."/>
            <person name="Dick G.J."/>
            <person name="Li M."/>
        </authorList>
    </citation>
    <scope>NUCLEOTIDE SEQUENCE</scope>
    <source>
        <strain evidence="2">SZUA-1385</strain>
    </source>
</reference>
<dbReference type="Pfam" id="PF01978">
    <property type="entry name" value="TrmB"/>
    <property type="match status" value="1"/>
</dbReference>
<proteinExistence type="predicted"/>
<sequence>MSKLIFKTPCSTFTLESIMCCIFGIKPFDVAVYLTLLKEGTSRVNTIAELLNRDRSTVQRSFQNLVNVGLVKRKQVNLKGGGYFYNYEAIPFSEVQSIIVDTMEEWCREVKKWITKIEDKDLEKYIKEFKNN</sequence>
<dbReference type="Gene3D" id="1.10.10.10">
    <property type="entry name" value="Winged helix-like DNA-binding domain superfamily/Winged helix DNA-binding domain"/>
    <property type="match status" value="1"/>
</dbReference>
<dbReference type="EMBL" id="DQSV01000074">
    <property type="protein sequence ID" value="HIP17382.1"/>
    <property type="molecule type" value="Genomic_DNA"/>
</dbReference>
<dbReference type="PANTHER" id="PTHR34293">
    <property type="entry name" value="HTH-TYPE TRANSCRIPTIONAL REGULATOR TRMBL2"/>
    <property type="match status" value="1"/>
</dbReference>
<dbReference type="InterPro" id="IPR051797">
    <property type="entry name" value="TrmB-like"/>
</dbReference>
<comment type="caution">
    <text evidence="2">The sequence shown here is derived from an EMBL/GenBank/DDBJ whole genome shotgun (WGS) entry which is preliminary data.</text>
</comment>
<evidence type="ECO:0000313" key="3">
    <source>
        <dbReference type="Proteomes" id="UP000605144"/>
    </source>
</evidence>
<dbReference type="InterPro" id="IPR036390">
    <property type="entry name" value="WH_DNA-bd_sf"/>
</dbReference>
<protein>
    <recommendedName>
        <fullName evidence="1">Transcription regulator TrmB N-terminal domain-containing protein</fullName>
    </recommendedName>
</protein>
<dbReference type="InterPro" id="IPR036388">
    <property type="entry name" value="WH-like_DNA-bd_sf"/>
</dbReference>
<organism evidence="2 3">
    <name type="scientific">Methanothermococcus okinawensis</name>
    <dbReference type="NCBI Taxonomy" id="155863"/>
    <lineage>
        <taxon>Archaea</taxon>
        <taxon>Methanobacteriati</taxon>
        <taxon>Methanobacteriota</taxon>
        <taxon>Methanomada group</taxon>
        <taxon>Methanococci</taxon>
        <taxon>Methanococcales</taxon>
        <taxon>Methanococcaceae</taxon>
        <taxon>Methanothermococcus</taxon>
    </lineage>
</organism>
<evidence type="ECO:0000313" key="2">
    <source>
        <dbReference type="EMBL" id="HIP17382.1"/>
    </source>
</evidence>
<dbReference type="InterPro" id="IPR002831">
    <property type="entry name" value="Tscrpt_reg_TrmB_N"/>
</dbReference>
<dbReference type="Proteomes" id="UP000605144">
    <property type="component" value="Unassembled WGS sequence"/>
</dbReference>
<evidence type="ECO:0000259" key="1">
    <source>
        <dbReference type="Pfam" id="PF01978"/>
    </source>
</evidence>
<name>A0A833DS51_9EURY</name>
<dbReference type="AlphaFoldDB" id="A0A833DS51"/>
<dbReference type="SUPFAM" id="SSF46785">
    <property type="entry name" value="Winged helix' DNA-binding domain"/>
    <property type="match status" value="1"/>
</dbReference>
<gene>
    <name evidence="2" type="ORF">EYG76_03655</name>
</gene>